<protein>
    <submittedName>
        <fullName evidence="3">Uncharacterized protein</fullName>
    </submittedName>
</protein>
<organism evidence="3 4">
    <name type="scientific">Diaporthe australafricana</name>
    <dbReference type="NCBI Taxonomy" id="127596"/>
    <lineage>
        <taxon>Eukaryota</taxon>
        <taxon>Fungi</taxon>
        <taxon>Dikarya</taxon>
        <taxon>Ascomycota</taxon>
        <taxon>Pezizomycotina</taxon>
        <taxon>Sordariomycetes</taxon>
        <taxon>Sordariomycetidae</taxon>
        <taxon>Diaporthales</taxon>
        <taxon>Diaporthaceae</taxon>
        <taxon>Diaporthe</taxon>
    </lineage>
</organism>
<evidence type="ECO:0000256" key="1">
    <source>
        <dbReference type="SAM" id="Coils"/>
    </source>
</evidence>
<keyword evidence="1" id="KW-0175">Coiled coil</keyword>
<dbReference type="EMBL" id="JAWRVE010000043">
    <property type="protein sequence ID" value="KAL1868941.1"/>
    <property type="molecule type" value="Genomic_DNA"/>
</dbReference>
<proteinExistence type="predicted"/>
<comment type="caution">
    <text evidence="3">The sequence shown here is derived from an EMBL/GenBank/DDBJ whole genome shotgun (WGS) entry which is preliminary data.</text>
</comment>
<evidence type="ECO:0000313" key="4">
    <source>
        <dbReference type="Proteomes" id="UP001583177"/>
    </source>
</evidence>
<keyword evidence="4" id="KW-1185">Reference proteome</keyword>
<gene>
    <name evidence="3" type="ORF">Daus18300_005777</name>
</gene>
<sequence length="389" mass="43221">MTTSPTSSADAPGTVTPVAAIVEWTGQDGQPCYLSDSSSNPLTFTIDLDRSSNTALLKLRIQLELRKPVSGKTSLCLYIPPERIHSAALDSSELSTESKRLQGHKLVCMRLELAKAADLVAPDWPLRPNNKVHGAVLDSAQILAQQTFITLHVSDTLLPKTQLEWLCESISRRELNSVDSSTDGGYDGQNGRIIGPELFAPRDGAVAQGPPSYEEVEPPPPPPPIVPDGHESESASSSKKRKLSNSATEGVEIGCIERMCRKIFSEQLGQMETRMKEWVDQRLAEQEKKYDDRLDKLEDQIQEIEGHVDERVWLEVDDLRTGIQDDFDRLRSETEEFIREENRGAVDDIRKQLSESDALSHGPRRPKELFLFLSHGIPAGVPALFPTLH</sequence>
<accession>A0ABR3WZ29</accession>
<evidence type="ECO:0000313" key="3">
    <source>
        <dbReference type="EMBL" id="KAL1868941.1"/>
    </source>
</evidence>
<evidence type="ECO:0000256" key="2">
    <source>
        <dbReference type="SAM" id="MobiDB-lite"/>
    </source>
</evidence>
<dbReference type="Proteomes" id="UP001583177">
    <property type="component" value="Unassembled WGS sequence"/>
</dbReference>
<name>A0ABR3WZ29_9PEZI</name>
<feature type="coiled-coil region" evidence="1">
    <location>
        <begin position="280"/>
        <end position="307"/>
    </location>
</feature>
<reference evidence="3 4" key="1">
    <citation type="journal article" date="2024" name="IMA Fungus">
        <title>IMA Genome - F19 : A genome assembly and annotation guide to empower mycologists, including annotated draft genome sequences of Ceratocystis pirilliformis, Diaporthe australafricana, Fusarium ophioides, Paecilomyces lecythidis, and Sporothrix stenoceras.</title>
        <authorList>
            <person name="Aylward J."/>
            <person name="Wilson A.M."/>
            <person name="Visagie C.M."/>
            <person name="Spraker J."/>
            <person name="Barnes I."/>
            <person name="Buitendag C."/>
            <person name="Ceriani C."/>
            <person name="Del Mar Angel L."/>
            <person name="du Plessis D."/>
            <person name="Fuchs T."/>
            <person name="Gasser K."/>
            <person name="Kramer D."/>
            <person name="Li W."/>
            <person name="Munsamy K."/>
            <person name="Piso A."/>
            <person name="Price J.L."/>
            <person name="Sonnekus B."/>
            <person name="Thomas C."/>
            <person name="van der Nest A."/>
            <person name="van Dijk A."/>
            <person name="van Heerden A."/>
            <person name="van Vuuren N."/>
            <person name="Yilmaz N."/>
            <person name="Duong T.A."/>
            <person name="van der Merwe N.A."/>
            <person name="Wingfield M.J."/>
            <person name="Wingfield B.D."/>
        </authorList>
    </citation>
    <scope>NUCLEOTIDE SEQUENCE [LARGE SCALE GENOMIC DNA]</scope>
    <source>
        <strain evidence="3 4">CMW 18300</strain>
    </source>
</reference>
<feature type="region of interest" description="Disordered" evidence="2">
    <location>
        <begin position="201"/>
        <end position="246"/>
    </location>
</feature>